<name>A0A6P8ZNP7_THRPL</name>
<dbReference type="Pfam" id="PF00732">
    <property type="entry name" value="GMC_oxred_N"/>
    <property type="match status" value="1"/>
</dbReference>
<dbReference type="GO" id="GO:0016614">
    <property type="term" value="F:oxidoreductase activity, acting on CH-OH group of donors"/>
    <property type="evidence" value="ECO:0007669"/>
    <property type="project" value="InterPro"/>
</dbReference>
<dbReference type="PANTHER" id="PTHR11552:SF217">
    <property type="entry name" value="GLUCOSE DEHYDROGENASE [FAD, QUINONE]"/>
    <property type="match status" value="1"/>
</dbReference>
<keyword evidence="4" id="KW-1185">Reference proteome</keyword>
<dbReference type="Gene3D" id="3.30.560.10">
    <property type="entry name" value="Glucose Oxidase, domain 3"/>
    <property type="match status" value="1"/>
</dbReference>
<dbReference type="SUPFAM" id="SSF54373">
    <property type="entry name" value="FAD-linked reductases, C-terminal domain"/>
    <property type="match status" value="1"/>
</dbReference>
<organism evidence="6">
    <name type="scientific">Thrips palmi</name>
    <name type="common">Melon thrips</name>
    <dbReference type="NCBI Taxonomy" id="161013"/>
    <lineage>
        <taxon>Eukaryota</taxon>
        <taxon>Metazoa</taxon>
        <taxon>Ecdysozoa</taxon>
        <taxon>Arthropoda</taxon>
        <taxon>Hexapoda</taxon>
        <taxon>Insecta</taxon>
        <taxon>Pterygota</taxon>
        <taxon>Neoptera</taxon>
        <taxon>Paraneoptera</taxon>
        <taxon>Thysanoptera</taxon>
        <taxon>Terebrantia</taxon>
        <taxon>Thripoidea</taxon>
        <taxon>Thripidae</taxon>
        <taxon>Thrips</taxon>
    </lineage>
</organism>
<keyword evidence="2" id="KW-0285">Flavoprotein</keyword>
<feature type="domain" description="Glucose-methanol-choline oxidoreductase N-terminal" evidence="3">
    <location>
        <begin position="309"/>
        <end position="323"/>
    </location>
</feature>
<dbReference type="RefSeq" id="XP_034242724.1">
    <property type="nucleotide sequence ID" value="XM_034386833.1"/>
</dbReference>
<reference evidence="5 6" key="1">
    <citation type="submission" date="2025-04" db="UniProtKB">
        <authorList>
            <consortium name="RefSeq"/>
        </authorList>
    </citation>
    <scope>IDENTIFICATION</scope>
    <source>
        <tissue evidence="5 6">Total insect</tissue>
    </source>
</reference>
<dbReference type="InterPro" id="IPR000172">
    <property type="entry name" value="GMC_OxRdtase_N"/>
</dbReference>
<dbReference type="InterPro" id="IPR012132">
    <property type="entry name" value="GMC_OxRdtase"/>
</dbReference>
<evidence type="ECO:0000313" key="5">
    <source>
        <dbReference type="RefSeq" id="XP_034242715.1"/>
    </source>
</evidence>
<dbReference type="InterPro" id="IPR007867">
    <property type="entry name" value="GMC_OxRtase_C"/>
</dbReference>
<feature type="binding site" evidence="2">
    <location>
        <position position="130"/>
    </location>
    <ligand>
        <name>FAD</name>
        <dbReference type="ChEBI" id="CHEBI:57692"/>
    </ligand>
</feature>
<dbReference type="InterPro" id="IPR036188">
    <property type="entry name" value="FAD/NAD-bd_sf"/>
</dbReference>
<dbReference type="SUPFAM" id="SSF51905">
    <property type="entry name" value="FAD/NAD(P)-binding domain"/>
    <property type="match status" value="1"/>
</dbReference>
<dbReference type="RefSeq" id="XP_034242715.1">
    <property type="nucleotide sequence ID" value="XM_034386824.1"/>
</dbReference>
<evidence type="ECO:0000256" key="2">
    <source>
        <dbReference type="PIRSR" id="PIRSR000137-2"/>
    </source>
</evidence>
<evidence type="ECO:0000313" key="4">
    <source>
        <dbReference type="Proteomes" id="UP000515158"/>
    </source>
</evidence>
<dbReference type="AlphaFoldDB" id="A0A6P8ZNP7"/>
<proteinExistence type="inferred from homology"/>
<dbReference type="Pfam" id="PF05199">
    <property type="entry name" value="GMC_oxred_C"/>
    <property type="match status" value="1"/>
</dbReference>
<dbReference type="PANTHER" id="PTHR11552">
    <property type="entry name" value="GLUCOSE-METHANOL-CHOLINE GMC OXIDOREDUCTASE"/>
    <property type="match status" value="1"/>
</dbReference>
<sequence>MALLPVQHVPPGGLQYCSAQSVFASFVLGLIADSIARDLERAKRRQYPEDEVDFIIVGGGSAGCVLASRLSEVPDWRVLLLESGPEEPAESATPSFLTYGLASDMTKFMLTSPQRNGAAPVGTFSFRGHVLGGSSAINGMLYTRGNRVDYDRLAHLGWGYDTALRYFKKAEDNLAAEVASDTQHHGTGGPLSVEWLPYRDDNARRIKRVLAEAGLPPVADINGASQLAPNSSYSSFYYQTTSRNGRRASTNRAYLANIRDKRPNLQVVTRARVTKVLIEEGRAVGVAYQDVNGKSRTVKTRKEVILSAGTYGSPQLLMLSGLGPKDHLSSLDIPVIEDLPVGERLTDHASSFGNVFVMKEGATLGVNDDIYQRWDNVDLWNRTGGGPAASIGPLNVGAFYRTKYQPADDPRPDIQLQLNGFTLDKKGILKLIAGCPVPVPDVAYYNIIQLLPALVKPRSVGTVRLRSTDPFDDPKVDLNLLDHDTDVAALAEGFHFFYHKLADSDVFKSMRWRMLPLPQCALVLPWFGRSYFRCAARTATYAIYHMTGTCRMGTDATAVVDPSLVVRGLDNLRVVDASVFPESITGNLNAPVIMLAERAADLVKARHGRLG</sequence>
<dbReference type="OrthoDB" id="269227at2759"/>
<dbReference type="Proteomes" id="UP000515158">
    <property type="component" value="Unplaced"/>
</dbReference>
<dbReference type="Gene3D" id="3.50.50.60">
    <property type="entry name" value="FAD/NAD(P)-binding domain"/>
    <property type="match status" value="1"/>
</dbReference>
<accession>A0A6P8ZNP7</accession>
<comment type="similarity">
    <text evidence="1">Belongs to the GMC oxidoreductase family.</text>
</comment>
<keyword evidence="2" id="KW-0274">FAD</keyword>
<gene>
    <name evidence="5 6" type="primary">LOC117646110</name>
</gene>
<dbReference type="PROSITE" id="PS00624">
    <property type="entry name" value="GMC_OXRED_2"/>
    <property type="match status" value="1"/>
</dbReference>
<feature type="binding site" evidence="2">
    <location>
        <position position="273"/>
    </location>
    <ligand>
        <name>FAD</name>
        <dbReference type="ChEBI" id="CHEBI:57692"/>
    </ligand>
</feature>
<comment type="cofactor">
    <cofactor evidence="2">
        <name>FAD</name>
        <dbReference type="ChEBI" id="CHEBI:57692"/>
    </cofactor>
</comment>
<dbReference type="GO" id="GO:0050660">
    <property type="term" value="F:flavin adenine dinucleotide binding"/>
    <property type="evidence" value="ECO:0007669"/>
    <property type="project" value="InterPro"/>
</dbReference>
<dbReference type="GeneID" id="117646110"/>
<evidence type="ECO:0000259" key="3">
    <source>
        <dbReference type="PROSITE" id="PS00624"/>
    </source>
</evidence>
<evidence type="ECO:0000313" key="6">
    <source>
        <dbReference type="RefSeq" id="XP_034242724.1"/>
    </source>
</evidence>
<evidence type="ECO:0000256" key="1">
    <source>
        <dbReference type="ARBA" id="ARBA00010790"/>
    </source>
</evidence>
<dbReference type="KEGG" id="tpal:117646110"/>
<dbReference type="PIRSF" id="PIRSF000137">
    <property type="entry name" value="Alcohol_oxidase"/>
    <property type="match status" value="1"/>
</dbReference>
<protein>
    <submittedName>
        <fullName evidence="5 6">Glucose dehydrogenase [FAD, quinone]-like</fullName>
    </submittedName>
</protein>